<dbReference type="InterPro" id="IPR015376">
    <property type="entry name" value="Znr_NADH_PPase"/>
</dbReference>
<dbReference type="InterPro" id="IPR000086">
    <property type="entry name" value="NUDIX_hydrolase_dom"/>
</dbReference>
<dbReference type="InterPro" id="IPR020084">
    <property type="entry name" value="NUDIX_hydrolase_CS"/>
</dbReference>
<dbReference type="Proteomes" id="UP000184171">
    <property type="component" value="Unassembled WGS sequence"/>
</dbReference>
<evidence type="ECO:0000256" key="2">
    <source>
        <dbReference type="ARBA" id="ARBA00001947"/>
    </source>
</evidence>
<dbReference type="GO" id="GO:0046872">
    <property type="term" value="F:metal ion binding"/>
    <property type="evidence" value="ECO:0007669"/>
    <property type="project" value="UniProtKB-KW"/>
</dbReference>
<comment type="cofactor">
    <cofactor evidence="1">
        <name>Mg(2+)</name>
        <dbReference type="ChEBI" id="CHEBI:18420"/>
    </cofactor>
</comment>
<dbReference type="OrthoDB" id="9791656at2"/>
<evidence type="ECO:0000256" key="6">
    <source>
        <dbReference type="ARBA" id="ARBA00022801"/>
    </source>
</evidence>
<accession>A0A1M6J927</accession>
<keyword evidence="5" id="KW-0479">Metal-binding</keyword>
<comment type="catalytic activity">
    <reaction evidence="9">
        <text>a 5'-end NAD(+)-phospho-ribonucleoside in mRNA + H2O = a 5'-end phospho-adenosine-phospho-ribonucleoside in mRNA + beta-nicotinamide D-ribonucleotide + 2 H(+)</text>
        <dbReference type="Rhea" id="RHEA:60876"/>
        <dbReference type="Rhea" id="RHEA-COMP:15698"/>
        <dbReference type="Rhea" id="RHEA-COMP:15719"/>
        <dbReference type="ChEBI" id="CHEBI:14649"/>
        <dbReference type="ChEBI" id="CHEBI:15377"/>
        <dbReference type="ChEBI" id="CHEBI:15378"/>
        <dbReference type="ChEBI" id="CHEBI:144029"/>
        <dbReference type="ChEBI" id="CHEBI:144051"/>
    </reaction>
    <physiologicalReaction direction="left-to-right" evidence="9">
        <dbReference type="Rhea" id="RHEA:60877"/>
    </physiologicalReaction>
</comment>
<dbReference type="InterPro" id="IPR050241">
    <property type="entry name" value="NAD-cap_RNA_hydrolase_NudC"/>
</dbReference>
<comment type="cofactor">
    <cofactor evidence="2">
        <name>Zn(2+)</name>
        <dbReference type="ChEBI" id="CHEBI:29105"/>
    </cofactor>
</comment>
<gene>
    <name evidence="11" type="ORF">SAMN02745165_02347</name>
</gene>
<dbReference type="RefSeq" id="WP_072908926.1">
    <property type="nucleotide sequence ID" value="NZ_FQZT01000008.1"/>
</dbReference>
<dbReference type="InterPro" id="IPR049734">
    <property type="entry name" value="NudC-like_C"/>
</dbReference>
<evidence type="ECO:0000313" key="11">
    <source>
        <dbReference type="EMBL" id="SHJ43122.1"/>
    </source>
</evidence>
<dbReference type="EC" id="3.6.1.22" evidence="4"/>
<evidence type="ECO:0000256" key="1">
    <source>
        <dbReference type="ARBA" id="ARBA00001946"/>
    </source>
</evidence>
<evidence type="ECO:0000259" key="10">
    <source>
        <dbReference type="PROSITE" id="PS51462"/>
    </source>
</evidence>
<evidence type="ECO:0000256" key="5">
    <source>
        <dbReference type="ARBA" id="ARBA00022723"/>
    </source>
</evidence>
<dbReference type="Pfam" id="PF09297">
    <property type="entry name" value="Zn_ribbon_NUD"/>
    <property type="match status" value="1"/>
</dbReference>
<organism evidence="11 12">
    <name type="scientific">Malonomonas rubra DSM 5091</name>
    <dbReference type="NCBI Taxonomy" id="1122189"/>
    <lineage>
        <taxon>Bacteria</taxon>
        <taxon>Pseudomonadati</taxon>
        <taxon>Thermodesulfobacteriota</taxon>
        <taxon>Desulfuromonadia</taxon>
        <taxon>Desulfuromonadales</taxon>
        <taxon>Geopsychrobacteraceae</taxon>
        <taxon>Malonomonas</taxon>
    </lineage>
</organism>
<dbReference type="SUPFAM" id="SSF55811">
    <property type="entry name" value="Nudix"/>
    <property type="match status" value="2"/>
</dbReference>
<reference evidence="11 12" key="1">
    <citation type="submission" date="2016-11" db="EMBL/GenBank/DDBJ databases">
        <authorList>
            <person name="Jaros S."/>
            <person name="Januszkiewicz K."/>
            <person name="Wedrychowicz H."/>
        </authorList>
    </citation>
    <scope>NUCLEOTIDE SEQUENCE [LARGE SCALE GENOMIC DNA]</scope>
    <source>
        <strain evidence="11 12">DSM 5091</strain>
    </source>
</reference>
<dbReference type="GO" id="GO:0019677">
    <property type="term" value="P:NAD+ catabolic process"/>
    <property type="evidence" value="ECO:0007669"/>
    <property type="project" value="TreeGrafter"/>
</dbReference>
<dbReference type="Pfam" id="PF00293">
    <property type="entry name" value="NUDIX"/>
    <property type="match status" value="1"/>
</dbReference>
<evidence type="ECO:0000256" key="7">
    <source>
        <dbReference type="ARBA" id="ARBA00022842"/>
    </source>
</evidence>
<feature type="domain" description="Nudix hydrolase" evidence="10">
    <location>
        <begin position="161"/>
        <end position="284"/>
    </location>
</feature>
<protein>
    <recommendedName>
        <fullName evidence="4">NAD(+) diphosphatase</fullName>
        <ecNumber evidence="4">3.6.1.22</ecNumber>
    </recommendedName>
</protein>
<comment type="similarity">
    <text evidence="3">Belongs to the Nudix hydrolase family. NudC subfamily.</text>
</comment>
<dbReference type="PROSITE" id="PS00893">
    <property type="entry name" value="NUDIX_BOX"/>
    <property type="match status" value="1"/>
</dbReference>
<name>A0A1M6J927_MALRU</name>
<dbReference type="CDD" id="cd03429">
    <property type="entry name" value="NUDIX_NADH_pyrophosphatase_Nudt13"/>
    <property type="match status" value="1"/>
</dbReference>
<sequence length="289" mass="32296">MTLGYPDSFPSTDALPFNSEAMDAEFELATPGQDPGGEGFWLPLQGAKVFTCGDAIDPQLPFGKQPGDLALPSLYIGQWLGKPCRMIILDEPLPEDKFAAHSLHAANPQAPISLLSLAGLGLMIQHWEESSRHCGYCGTELQRIHQEWGKRCPNCNKQHYPRIHPCVIGLVVKEDEILLVRKPEWVPQRFGLVAGFVEFGESLEQAMAREILEETGIIVDNLRYVGSQSWPFPSQIMNGFVADYVSGEIKLQETELEEGGWYKLDQLPTLPPRRSIARYLIDMAENYIA</sequence>
<evidence type="ECO:0000313" key="12">
    <source>
        <dbReference type="Proteomes" id="UP000184171"/>
    </source>
</evidence>
<keyword evidence="8" id="KW-0520">NAD</keyword>
<dbReference type="InterPro" id="IPR015797">
    <property type="entry name" value="NUDIX_hydrolase-like_dom_sf"/>
</dbReference>
<dbReference type="GO" id="GO:0006742">
    <property type="term" value="P:NADP+ catabolic process"/>
    <property type="evidence" value="ECO:0007669"/>
    <property type="project" value="TreeGrafter"/>
</dbReference>
<dbReference type="Gene3D" id="3.90.79.10">
    <property type="entry name" value="Nucleoside Triphosphate Pyrophosphohydrolase"/>
    <property type="match status" value="1"/>
</dbReference>
<dbReference type="GO" id="GO:0005829">
    <property type="term" value="C:cytosol"/>
    <property type="evidence" value="ECO:0007669"/>
    <property type="project" value="TreeGrafter"/>
</dbReference>
<proteinExistence type="inferred from homology"/>
<dbReference type="NCBIfam" id="NF001299">
    <property type="entry name" value="PRK00241.1"/>
    <property type="match status" value="1"/>
</dbReference>
<keyword evidence="6" id="KW-0378">Hydrolase</keyword>
<dbReference type="EMBL" id="FQZT01000008">
    <property type="protein sequence ID" value="SHJ43122.1"/>
    <property type="molecule type" value="Genomic_DNA"/>
</dbReference>
<evidence type="ECO:0000256" key="3">
    <source>
        <dbReference type="ARBA" id="ARBA00009595"/>
    </source>
</evidence>
<dbReference type="STRING" id="1122189.SAMN02745165_02347"/>
<evidence type="ECO:0000256" key="4">
    <source>
        <dbReference type="ARBA" id="ARBA00012381"/>
    </source>
</evidence>
<dbReference type="Gene3D" id="3.90.79.20">
    <property type="match status" value="1"/>
</dbReference>
<evidence type="ECO:0000256" key="9">
    <source>
        <dbReference type="ARBA" id="ARBA00023679"/>
    </source>
</evidence>
<dbReference type="AlphaFoldDB" id="A0A1M6J927"/>
<keyword evidence="7" id="KW-0460">Magnesium</keyword>
<evidence type="ECO:0000256" key="8">
    <source>
        <dbReference type="ARBA" id="ARBA00023027"/>
    </source>
</evidence>
<dbReference type="PANTHER" id="PTHR42904:SF6">
    <property type="entry name" value="NAD-CAPPED RNA HYDROLASE NUDT12"/>
    <property type="match status" value="1"/>
</dbReference>
<dbReference type="GO" id="GO:0035529">
    <property type="term" value="F:NADH pyrophosphatase activity"/>
    <property type="evidence" value="ECO:0007669"/>
    <property type="project" value="TreeGrafter"/>
</dbReference>
<dbReference type="PROSITE" id="PS51462">
    <property type="entry name" value="NUDIX"/>
    <property type="match status" value="1"/>
</dbReference>
<dbReference type="PANTHER" id="PTHR42904">
    <property type="entry name" value="NUDIX HYDROLASE, NUDC SUBFAMILY"/>
    <property type="match status" value="1"/>
</dbReference>
<keyword evidence="12" id="KW-1185">Reference proteome</keyword>